<organism evidence="2 3">
    <name type="scientific">Paramagnetospirillum kuznetsovii</name>
    <dbReference type="NCBI Taxonomy" id="2053833"/>
    <lineage>
        <taxon>Bacteria</taxon>
        <taxon>Pseudomonadati</taxon>
        <taxon>Pseudomonadota</taxon>
        <taxon>Alphaproteobacteria</taxon>
        <taxon>Rhodospirillales</taxon>
        <taxon>Magnetospirillaceae</taxon>
        <taxon>Paramagnetospirillum</taxon>
    </lineage>
</organism>
<dbReference type="Pfam" id="PF13524">
    <property type="entry name" value="Glyco_trans_1_2"/>
    <property type="match status" value="1"/>
</dbReference>
<dbReference type="EMBL" id="PGTO01000014">
    <property type="protein sequence ID" value="RAU20994.1"/>
    <property type="molecule type" value="Genomic_DNA"/>
</dbReference>
<reference evidence="2 3" key="1">
    <citation type="submission" date="2017-11" db="EMBL/GenBank/DDBJ databases">
        <title>Draft genome sequence of magnetotactic bacterium Magnetospirillum kuznetsovii LBB-42.</title>
        <authorList>
            <person name="Grouzdev D.S."/>
            <person name="Rysina M.S."/>
            <person name="Baslerov R.V."/>
            <person name="Koziaeva V."/>
        </authorList>
    </citation>
    <scope>NUCLEOTIDE SEQUENCE [LARGE SCALE GENOMIC DNA]</scope>
    <source>
        <strain evidence="2 3">LBB-42</strain>
    </source>
</reference>
<sequence>MDRSLVAAVASGWIESDAPPALQDGLFQDLDAWTADGGQPVPVLWLSLMLRLDAARCRDGEISACRTALSLMPDQHYFRYRLARALHHVGDDPAALAELEPLAAMAAVDADLLALRLEIAAAMRTDTVALLSLTEAWFAARPEWSAQHGSLIRILIALGAIALARRLMTEAVRTAPTAIDQKVELARLAMLTGDYVAARRLFTELSSQGIADLDLIVGRFGGTVAPYTPDVENAIRAAMAAARALPDAALASLPPSPCPPITGTPKVVLVGFESTGFPNDMAHHLVGSGRAAGLDISAYLDNALTMAHEVRATDAWVEARVEAFEAEMECRRPDVILVDWAAPLTARGLSPERLAELKHRLGFRLIVGMRDAHAAALDCMTRWLAAVDTLLLYHPLSPIIAVGGDTVFVGWLPVHLPALARTEGRDLNLSFVGSVAFTLRNALLSVLLTEDLPFTAIIGERRKTELPDMAAYLSLLGRSRATLNISAHTHDEHLVTGRVWESIAMETLLVEQDNPATASYFTPWRHYLPWRSVDDIAHICRFVERNPAEVAAVAAEAHAWAARHYSAERFWRGLMAHAMRND</sequence>
<gene>
    <name evidence="2" type="ORF">CU669_15525</name>
</gene>
<comment type="caution">
    <text evidence="2">The sequence shown here is derived from an EMBL/GenBank/DDBJ whole genome shotgun (WGS) entry which is preliminary data.</text>
</comment>
<proteinExistence type="predicted"/>
<name>A0A364NV82_9PROT</name>
<feature type="domain" description="Spore protein YkvP/CgeB glycosyl transferase-like" evidence="1">
    <location>
        <begin position="469"/>
        <end position="572"/>
    </location>
</feature>
<evidence type="ECO:0000313" key="3">
    <source>
        <dbReference type="Proteomes" id="UP000251075"/>
    </source>
</evidence>
<evidence type="ECO:0000313" key="2">
    <source>
        <dbReference type="EMBL" id="RAU20994.1"/>
    </source>
</evidence>
<dbReference type="Proteomes" id="UP000251075">
    <property type="component" value="Unassembled WGS sequence"/>
</dbReference>
<evidence type="ECO:0000259" key="1">
    <source>
        <dbReference type="Pfam" id="PF13524"/>
    </source>
</evidence>
<dbReference type="InterPro" id="IPR011990">
    <property type="entry name" value="TPR-like_helical_dom_sf"/>
</dbReference>
<dbReference type="Gene3D" id="1.25.40.10">
    <property type="entry name" value="Tetratricopeptide repeat domain"/>
    <property type="match status" value="1"/>
</dbReference>
<dbReference type="SUPFAM" id="SSF48452">
    <property type="entry name" value="TPR-like"/>
    <property type="match status" value="1"/>
</dbReference>
<accession>A0A364NV82</accession>
<dbReference type="InterPro" id="IPR055259">
    <property type="entry name" value="YkvP/CgeB_Glyco_trans-like"/>
</dbReference>
<dbReference type="OrthoDB" id="9774625at2"/>
<keyword evidence="3" id="KW-1185">Reference proteome</keyword>
<protein>
    <recommendedName>
        <fullName evidence="1">Spore protein YkvP/CgeB glycosyl transferase-like domain-containing protein</fullName>
    </recommendedName>
</protein>
<dbReference type="RefSeq" id="WP_112146335.1">
    <property type="nucleotide sequence ID" value="NZ_PGTO01000014.1"/>
</dbReference>
<dbReference type="AlphaFoldDB" id="A0A364NV82"/>